<dbReference type="EMBL" id="MHQI01000072">
    <property type="protein sequence ID" value="OGZ98133.1"/>
    <property type="molecule type" value="Genomic_DNA"/>
</dbReference>
<comment type="caution">
    <text evidence="2">The sequence shown here is derived from an EMBL/GenBank/DDBJ whole genome shotgun (WGS) entry which is preliminary data.</text>
</comment>
<organism evidence="2 3">
    <name type="scientific">Candidatus Sungbacteria bacterium RIFCSPHIGHO2_02_FULL_47_11</name>
    <dbReference type="NCBI Taxonomy" id="1802270"/>
    <lineage>
        <taxon>Bacteria</taxon>
        <taxon>Candidatus Sungiibacteriota</taxon>
    </lineage>
</organism>
<dbReference type="AlphaFoldDB" id="A0A1G2KFU7"/>
<evidence type="ECO:0000259" key="1">
    <source>
        <dbReference type="Pfam" id="PF01850"/>
    </source>
</evidence>
<dbReference type="Gene3D" id="3.40.50.1010">
    <property type="entry name" value="5'-nuclease"/>
    <property type="match status" value="1"/>
</dbReference>
<feature type="non-terminal residue" evidence="2">
    <location>
        <position position="112"/>
    </location>
</feature>
<dbReference type="Pfam" id="PF01850">
    <property type="entry name" value="PIN"/>
    <property type="match status" value="1"/>
</dbReference>
<dbReference type="SUPFAM" id="SSF88723">
    <property type="entry name" value="PIN domain-like"/>
    <property type="match status" value="1"/>
</dbReference>
<dbReference type="Proteomes" id="UP000179023">
    <property type="component" value="Unassembled WGS sequence"/>
</dbReference>
<sequence>MVKVLDSSALVAYLWKQSGYEKVQGLLSKAAESEKRLLMTTVNVGEVYYLLIRDHGLEEADRIIQFIETLPIDFVPVDQELAKQAAIYKATKKLAYVDCFVAALAKLKKGEL</sequence>
<name>A0A1G2KFU7_9BACT</name>
<proteinExistence type="predicted"/>
<gene>
    <name evidence="2" type="ORF">A3C07_04900</name>
</gene>
<protein>
    <recommendedName>
        <fullName evidence="1">PIN domain-containing protein</fullName>
    </recommendedName>
</protein>
<reference evidence="2 3" key="1">
    <citation type="journal article" date="2016" name="Nat. Commun.">
        <title>Thousands of microbial genomes shed light on interconnected biogeochemical processes in an aquifer system.</title>
        <authorList>
            <person name="Anantharaman K."/>
            <person name="Brown C.T."/>
            <person name="Hug L.A."/>
            <person name="Sharon I."/>
            <person name="Castelle C.J."/>
            <person name="Probst A.J."/>
            <person name="Thomas B.C."/>
            <person name="Singh A."/>
            <person name="Wilkins M.J."/>
            <person name="Karaoz U."/>
            <person name="Brodie E.L."/>
            <person name="Williams K.H."/>
            <person name="Hubbard S.S."/>
            <person name="Banfield J.F."/>
        </authorList>
    </citation>
    <scope>NUCLEOTIDE SEQUENCE [LARGE SCALE GENOMIC DNA]</scope>
</reference>
<feature type="domain" description="PIN" evidence="1">
    <location>
        <begin position="4"/>
        <end position="111"/>
    </location>
</feature>
<evidence type="ECO:0000313" key="3">
    <source>
        <dbReference type="Proteomes" id="UP000179023"/>
    </source>
</evidence>
<evidence type="ECO:0000313" key="2">
    <source>
        <dbReference type="EMBL" id="OGZ98133.1"/>
    </source>
</evidence>
<dbReference type="CDD" id="cd18689">
    <property type="entry name" value="PIN_VapC-like"/>
    <property type="match status" value="1"/>
</dbReference>
<accession>A0A1G2KFU7</accession>
<dbReference type="InterPro" id="IPR002716">
    <property type="entry name" value="PIN_dom"/>
</dbReference>
<dbReference type="InterPro" id="IPR029060">
    <property type="entry name" value="PIN-like_dom_sf"/>
</dbReference>